<dbReference type="RefSeq" id="WP_181751567.1">
    <property type="nucleotide sequence ID" value="NZ_JACEIQ010000006.1"/>
</dbReference>
<dbReference type="InterPro" id="IPR001173">
    <property type="entry name" value="Glyco_trans_2-like"/>
</dbReference>
<reference evidence="3 4" key="1">
    <citation type="submission" date="2020-07" db="EMBL/GenBank/DDBJ databases">
        <authorList>
            <person name="Feng H."/>
        </authorList>
    </citation>
    <scope>NUCLEOTIDE SEQUENCE [LARGE SCALE GENOMIC DNA]</scope>
    <source>
        <strain evidence="4">s-10</strain>
    </source>
</reference>
<dbReference type="Gene3D" id="3.90.550.10">
    <property type="entry name" value="Spore Coat Polysaccharide Biosynthesis Protein SpsA, Chain A"/>
    <property type="match status" value="1"/>
</dbReference>
<sequence>MVKNNLPLVSILIPAYNRPHYLEIALTSALRQTYSNIEVIICDDSTDNRVYAMLVPYLAKYPQLKYFKNEKNLFLGNWHRCFDLASGEYINYLMDDDVFHREKIEKMMRYYLQSEDIALVSSFRQTIDLNGNFIPPILGTEKLFEETTILDGKHLGNYVLTKCMNVIGEPTTVLFRKRDLTEKFGVYKNKQYTHLNDLASWLSLLSKGKAVYISEALSYFRIHPNQNSSTLGSGYLPIREFLDLIIDSREDGFLHTVDLYKAALSRYQQVIPAPQTLSEKNKLIEDLKRIEFILKTI</sequence>
<name>A0A7W2A8M0_9BACL</name>
<dbReference type="CDD" id="cd00761">
    <property type="entry name" value="Glyco_tranf_GTA_type"/>
    <property type="match status" value="1"/>
</dbReference>
<keyword evidence="3" id="KW-0808">Transferase</keyword>
<dbReference type="Pfam" id="PF00535">
    <property type="entry name" value="Glycos_transf_2"/>
    <property type="match status" value="1"/>
</dbReference>
<keyword evidence="4" id="KW-1185">Reference proteome</keyword>
<dbReference type="InterPro" id="IPR029044">
    <property type="entry name" value="Nucleotide-diphossugar_trans"/>
</dbReference>
<dbReference type="EMBL" id="JACEIQ010000006">
    <property type="protein sequence ID" value="MBA4494329.1"/>
    <property type="molecule type" value="Genomic_DNA"/>
</dbReference>
<proteinExistence type="inferred from homology"/>
<comment type="similarity">
    <text evidence="1">Belongs to the glycosyltransferase 2 family.</text>
</comment>
<comment type="caution">
    <text evidence="3">The sequence shown here is derived from an EMBL/GenBank/DDBJ whole genome shotgun (WGS) entry which is preliminary data.</text>
</comment>
<dbReference type="SUPFAM" id="SSF53448">
    <property type="entry name" value="Nucleotide-diphospho-sugar transferases"/>
    <property type="match status" value="1"/>
</dbReference>
<evidence type="ECO:0000313" key="3">
    <source>
        <dbReference type="EMBL" id="MBA4494329.1"/>
    </source>
</evidence>
<evidence type="ECO:0000259" key="2">
    <source>
        <dbReference type="Pfam" id="PF00535"/>
    </source>
</evidence>
<protein>
    <submittedName>
        <fullName evidence="3">Glycosyltransferase</fullName>
    </submittedName>
</protein>
<dbReference type="AlphaFoldDB" id="A0A7W2A8M0"/>
<feature type="domain" description="Glycosyltransferase 2-like" evidence="2">
    <location>
        <begin position="10"/>
        <end position="133"/>
    </location>
</feature>
<organism evidence="3 4">
    <name type="scientific">Paenactinomyces guangxiensis</name>
    <dbReference type="NCBI Taxonomy" id="1490290"/>
    <lineage>
        <taxon>Bacteria</taxon>
        <taxon>Bacillati</taxon>
        <taxon>Bacillota</taxon>
        <taxon>Bacilli</taxon>
        <taxon>Bacillales</taxon>
        <taxon>Thermoactinomycetaceae</taxon>
        <taxon>Paenactinomyces</taxon>
    </lineage>
</organism>
<accession>A0A7W2A8M0</accession>
<dbReference type="GO" id="GO:0016758">
    <property type="term" value="F:hexosyltransferase activity"/>
    <property type="evidence" value="ECO:0007669"/>
    <property type="project" value="UniProtKB-ARBA"/>
</dbReference>
<dbReference type="FunFam" id="3.90.550.10:FF:000120">
    <property type="entry name" value="Glycosyl transferase, family 2"/>
    <property type="match status" value="1"/>
</dbReference>
<evidence type="ECO:0000313" key="4">
    <source>
        <dbReference type="Proteomes" id="UP000535491"/>
    </source>
</evidence>
<dbReference type="PANTHER" id="PTHR22916:SF3">
    <property type="entry name" value="UDP-GLCNAC:BETAGAL BETA-1,3-N-ACETYLGLUCOSAMINYLTRANSFERASE-LIKE PROTEIN 1"/>
    <property type="match status" value="1"/>
</dbReference>
<evidence type="ECO:0000256" key="1">
    <source>
        <dbReference type="ARBA" id="ARBA00006739"/>
    </source>
</evidence>
<gene>
    <name evidence="3" type="ORF">H1191_08425</name>
</gene>
<dbReference type="Proteomes" id="UP000535491">
    <property type="component" value="Unassembled WGS sequence"/>
</dbReference>
<dbReference type="PANTHER" id="PTHR22916">
    <property type="entry name" value="GLYCOSYLTRANSFERASE"/>
    <property type="match status" value="1"/>
</dbReference>